<dbReference type="GO" id="GO:0006654">
    <property type="term" value="P:phosphatidic acid biosynthetic process"/>
    <property type="evidence" value="ECO:0007669"/>
    <property type="project" value="TreeGrafter"/>
</dbReference>
<name>A0A8G1UFQ0_9ACTN</name>
<comment type="caution">
    <text evidence="4">The sequence shown here is derived from an EMBL/GenBank/DDBJ whole genome shotgun (WGS) entry which is preliminary data.</text>
</comment>
<evidence type="ECO:0000313" key="5">
    <source>
        <dbReference type="Proteomes" id="UP000267408"/>
    </source>
</evidence>
<dbReference type="InterPro" id="IPR002123">
    <property type="entry name" value="Plipid/glycerol_acylTrfase"/>
</dbReference>
<dbReference type="RefSeq" id="WP_123561799.1">
    <property type="nucleotide sequence ID" value="NZ_RJVJ01000002.1"/>
</dbReference>
<evidence type="ECO:0000259" key="3">
    <source>
        <dbReference type="SMART" id="SM00563"/>
    </source>
</evidence>
<organism evidence="4 5">
    <name type="scientific">Kitasatospora cineracea</name>
    <dbReference type="NCBI Taxonomy" id="88074"/>
    <lineage>
        <taxon>Bacteria</taxon>
        <taxon>Bacillati</taxon>
        <taxon>Actinomycetota</taxon>
        <taxon>Actinomycetes</taxon>
        <taxon>Kitasatosporales</taxon>
        <taxon>Streptomycetaceae</taxon>
        <taxon>Kitasatospora</taxon>
    </lineage>
</organism>
<evidence type="ECO:0000313" key="4">
    <source>
        <dbReference type="EMBL" id="ROR37709.1"/>
    </source>
</evidence>
<dbReference type="GO" id="GO:0005886">
    <property type="term" value="C:plasma membrane"/>
    <property type="evidence" value="ECO:0007669"/>
    <property type="project" value="TreeGrafter"/>
</dbReference>
<sequence>MTLLERWTHDLTMAVSRPMVRRRLAGVEGLEHLPLDGAFVLVSNHVSFADHFVYEALLFAVRGEQAAFLTKAESFTGLRGAWFDSVGAVPVDRSRPAREVFDTTDRVLGAGRVLVVYPEGTRNPRPPMLDFKDGAFRFADRAGVPVLPAALWGAQGVLPVGSRVPRPGRIRVAFGPPLRPDPALPRAARIRDLTERGRAAVGTLLERTTGPLPPTAADTAERIGALAGTVLERGPGGVGAPRPRTRRRQADLLLRIAHRLDPGSVAVRAGAVRLDGLRALDAPLPLRAFGLLRVRAGAQRVLREDPDNLTAHYVLGRWHLMVPRAAGGRPDRAVEHLARAERLGGADSRYAMAHAEALLAAGRRGPAAAALDRVIAAPAPDRRTRLRRERAMALRDRDPGPRTV</sequence>
<dbReference type="SUPFAM" id="SSF69593">
    <property type="entry name" value="Glycerol-3-phosphate (1)-acyltransferase"/>
    <property type="match status" value="1"/>
</dbReference>
<dbReference type="Proteomes" id="UP000267408">
    <property type="component" value="Unassembled WGS sequence"/>
</dbReference>
<dbReference type="PANTHER" id="PTHR10434">
    <property type="entry name" value="1-ACYL-SN-GLYCEROL-3-PHOSPHATE ACYLTRANSFERASE"/>
    <property type="match status" value="1"/>
</dbReference>
<dbReference type="CDD" id="cd07989">
    <property type="entry name" value="LPLAT_AGPAT-like"/>
    <property type="match status" value="1"/>
</dbReference>
<reference evidence="4 5" key="1">
    <citation type="submission" date="2018-11" db="EMBL/GenBank/DDBJ databases">
        <title>Sequencing the genomes of 1000 actinobacteria strains.</title>
        <authorList>
            <person name="Klenk H.-P."/>
        </authorList>
    </citation>
    <scope>NUCLEOTIDE SEQUENCE [LARGE SCALE GENOMIC DNA]</scope>
    <source>
        <strain evidence="4 5">DSM 44780</strain>
    </source>
</reference>
<feature type="domain" description="Phospholipid/glycerol acyltransferase" evidence="3">
    <location>
        <begin position="39"/>
        <end position="154"/>
    </location>
</feature>
<dbReference type="OrthoDB" id="25607at2"/>
<dbReference type="Pfam" id="PF01553">
    <property type="entry name" value="Acyltransferase"/>
    <property type="match status" value="1"/>
</dbReference>
<accession>A0A8G1UFQ0</accession>
<proteinExistence type="predicted"/>
<dbReference type="AlphaFoldDB" id="A0A8G1UFQ0"/>
<gene>
    <name evidence="4" type="ORF">EDD39_5861</name>
</gene>
<protein>
    <submittedName>
        <fullName evidence="4">1-acyl-sn-glycerol-3-phosphate acyltransferase</fullName>
    </submittedName>
</protein>
<dbReference type="GO" id="GO:0003841">
    <property type="term" value="F:1-acylglycerol-3-phosphate O-acyltransferase activity"/>
    <property type="evidence" value="ECO:0007669"/>
    <property type="project" value="TreeGrafter"/>
</dbReference>
<dbReference type="SMART" id="SM00563">
    <property type="entry name" value="PlsC"/>
    <property type="match status" value="1"/>
</dbReference>
<dbReference type="SUPFAM" id="SSF48452">
    <property type="entry name" value="TPR-like"/>
    <property type="match status" value="1"/>
</dbReference>
<dbReference type="EMBL" id="RJVJ01000002">
    <property type="protein sequence ID" value="ROR37709.1"/>
    <property type="molecule type" value="Genomic_DNA"/>
</dbReference>
<dbReference type="Gene3D" id="1.25.40.10">
    <property type="entry name" value="Tetratricopeptide repeat domain"/>
    <property type="match status" value="1"/>
</dbReference>
<dbReference type="InterPro" id="IPR011990">
    <property type="entry name" value="TPR-like_helical_dom_sf"/>
</dbReference>
<keyword evidence="1 4" id="KW-0808">Transferase</keyword>
<keyword evidence="2 4" id="KW-0012">Acyltransferase</keyword>
<dbReference type="PANTHER" id="PTHR10434:SF11">
    <property type="entry name" value="1-ACYL-SN-GLYCEROL-3-PHOSPHATE ACYLTRANSFERASE"/>
    <property type="match status" value="1"/>
</dbReference>
<evidence type="ECO:0000256" key="1">
    <source>
        <dbReference type="ARBA" id="ARBA00022679"/>
    </source>
</evidence>
<evidence type="ECO:0000256" key="2">
    <source>
        <dbReference type="ARBA" id="ARBA00023315"/>
    </source>
</evidence>